<name>A0A2C6MC79_9FIRM</name>
<dbReference type="Proteomes" id="UP000222564">
    <property type="component" value="Unassembled WGS sequence"/>
</dbReference>
<evidence type="ECO:0000313" key="2">
    <source>
        <dbReference type="Proteomes" id="UP000222564"/>
    </source>
</evidence>
<reference evidence="1 2" key="1">
    <citation type="submission" date="2013-09" db="EMBL/GenBank/DDBJ databases">
        <title>Biodegradation of hydrocarbons in the deep terrestrial subsurface : characterization of a microbial consortium composed of two Desulfotomaculum species originating from a deep geological formation.</title>
        <authorList>
            <person name="Aullo T."/>
            <person name="Berlendis S."/>
            <person name="Lascourreges J.-F."/>
            <person name="Dessort D."/>
            <person name="Saint-Laurent S."/>
            <person name="Schraauwers B."/>
            <person name="Mas J."/>
            <person name="Magot M."/>
            <person name="Ranchou-Peyruse A."/>
        </authorList>
    </citation>
    <scope>NUCLEOTIDE SEQUENCE [LARGE SCALE GENOMIC DNA]</scope>
    <source>
        <strain evidence="1 2">Bs107</strain>
    </source>
</reference>
<dbReference type="AlphaFoldDB" id="A0A2C6MC79"/>
<sequence length="29" mass="3276">MTERTEQKVVIGDLEAAARFLANRTKILT</sequence>
<proteinExistence type="predicted"/>
<accession>A0A2C6MC79</accession>
<comment type="caution">
    <text evidence="1">The sequence shown here is derived from an EMBL/GenBank/DDBJ whole genome shotgun (WGS) entry which is preliminary data.</text>
</comment>
<keyword evidence="2" id="KW-1185">Reference proteome</keyword>
<organism evidence="1 2">
    <name type="scientific">Desulforamulus profundi</name>
    <dbReference type="NCBI Taxonomy" id="1383067"/>
    <lineage>
        <taxon>Bacteria</taxon>
        <taxon>Bacillati</taxon>
        <taxon>Bacillota</taxon>
        <taxon>Clostridia</taxon>
        <taxon>Eubacteriales</taxon>
        <taxon>Peptococcaceae</taxon>
        <taxon>Desulforamulus</taxon>
    </lineage>
</organism>
<evidence type="ECO:0000313" key="1">
    <source>
        <dbReference type="EMBL" id="PHJ36883.1"/>
    </source>
</evidence>
<protein>
    <submittedName>
        <fullName evidence="1">Uncharacterized protein</fullName>
    </submittedName>
</protein>
<dbReference type="EMBL" id="AWQQ01000145">
    <property type="protein sequence ID" value="PHJ36883.1"/>
    <property type="molecule type" value="Genomic_DNA"/>
</dbReference>
<gene>
    <name evidence="1" type="ORF">P378_19640</name>
</gene>